<organism evidence="11 12">
    <name type="scientific">Ectocarpus siliculosus</name>
    <name type="common">Brown alga</name>
    <name type="synonym">Conferva siliculosa</name>
    <dbReference type="NCBI Taxonomy" id="2880"/>
    <lineage>
        <taxon>Eukaryota</taxon>
        <taxon>Sar</taxon>
        <taxon>Stramenopiles</taxon>
        <taxon>Ochrophyta</taxon>
        <taxon>PX clade</taxon>
        <taxon>Phaeophyceae</taxon>
        <taxon>Ectocarpales</taxon>
        <taxon>Ectocarpaceae</taxon>
        <taxon>Ectocarpus</taxon>
    </lineage>
</organism>
<evidence type="ECO:0000256" key="6">
    <source>
        <dbReference type="ARBA" id="ARBA00022531"/>
    </source>
</evidence>
<keyword evidence="7" id="KW-0934">Plastid</keyword>
<dbReference type="EMBL" id="FN649731">
    <property type="protein sequence ID" value="CBN78494.1"/>
    <property type="molecule type" value="Genomic_DNA"/>
</dbReference>
<dbReference type="GO" id="GO:0016168">
    <property type="term" value="F:chlorophyll binding"/>
    <property type="evidence" value="ECO:0007669"/>
    <property type="project" value="UniProtKB-KW"/>
</dbReference>
<feature type="binding site" evidence="9">
    <location>
        <position position="191"/>
    </location>
    <ligand>
        <name>chlorophyll a</name>
        <dbReference type="ChEBI" id="CHEBI:58416"/>
        <label>1</label>
    </ligand>
</feature>
<dbReference type="OMA" id="CEMATAK"/>
<feature type="binding site" description="axial binding residue" evidence="9">
    <location>
        <position position="158"/>
    </location>
    <ligand>
        <name>chlorophyll b</name>
        <dbReference type="ChEBI" id="CHEBI:61721"/>
        <label>1</label>
    </ligand>
    <ligandPart>
        <name>Mg</name>
        <dbReference type="ChEBI" id="CHEBI:25107"/>
    </ligandPart>
</feature>
<evidence type="ECO:0000256" key="4">
    <source>
        <dbReference type="ARBA" id="ARBA00011623"/>
    </source>
</evidence>
<dbReference type="AlphaFoldDB" id="D8LDT7"/>
<sequence>MKFEMAATLALAAGSSAFVAPSVPLNTRVASSSASSKTSMMAGDRSKSLPMLPQPPLLDGSMAGDVGFDPLGLSSIAGLAGADLYWMREAELKHGRVAMLATVGVLWCDAFGSLPGFPSGVNQMKLFWEVWAEKPQYVAAGIIFCGIAEIISGIATSLGQESGDRAPGDFGIDPLKLDKNPEKKAKLELQEIKNGRLAMWAAAGMIMQGLTTDGGAMDNLFG</sequence>
<dbReference type="SUPFAM" id="SSF103511">
    <property type="entry name" value="Chlorophyll a-b binding protein"/>
    <property type="match status" value="1"/>
</dbReference>
<dbReference type="GO" id="GO:0016020">
    <property type="term" value="C:membrane"/>
    <property type="evidence" value="ECO:0007669"/>
    <property type="project" value="InterPro"/>
</dbReference>
<comment type="function">
    <text evidence="1">The light-harvesting complex (LHC) functions as a light receptor, it captures and delivers excitation energy to photosystems with which it is closely associated. Energy is transferred from the carotenoid and chlorophyll C (or B) to chlorophyll A and the photosynthetic reaction centers where it is used to synthesize ATP and reducing power.</text>
</comment>
<accession>D8LDT7</accession>
<evidence type="ECO:0000313" key="11">
    <source>
        <dbReference type="EMBL" id="CBN78494.1"/>
    </source>
</evidence>
<evidence type="ECO:0000256" key="2">
    <source>
        <dbReference type="ARBA" id="ARBA00004229"/>
    </source>
</evidence>
<keyword evidence="8" id="KW-0437">Light-harvesting polypeptide</keyword>
<dbReference type="GO" id="GO:0009765">
    <property type="term" value="P:photosynthesis, light harvesting"/>
    <property type="evidence" value="ECO:0007669"/>
    <property type="project" value="InterPro"/>
</dbReference>
<keyword evidence="12" id="KW-1185">Reference proteome</keyword>
<evidence type="ECO:0000313" key="12">
    <source>
        <dbReference type="Proteomes" id="UP000002630"/>
    </source>
</evidence>
<feature type="binding site" description="axial binding residue" evidence="9">
    <location>
        <position position="138"/>
    </location>
    <ligand>
        <name>chlorophyll b</name>
        <dbReference type="ChEBI" id="CHEBI:61721"/>
        <label>1</label>
    </ligand>
    <ligandPart>
        <name>Mg</name>
        <dbReference type="ChEBI" id="CHEBI:25107"/>
    </ligandPart>
</feature>
<keyword evidence="10" id="KW-0732">Signal</keyword>
<dbReference type="GO" id="GO:0009507">
    <property type="term" value="C:chloroplast"/>
    <property type="evidence" value="ECO:0007669"/>
    <property type="project" value="UniProtKB-SubCell"/>
</dbReference>
<feature type="binding site" evidence="9">
    <location>
        <position position="74"/>
    </location>
    <ligand>
        <name>chlorophyll a</name>
        <dbReference type="ChEBI" id="CHEBI:58416"/>
        <label>1</label>
    </ligand>
</feature>
<dbReference type="InterPro" id="IPR022796">
    <property type="entry name" value="Chloroa_b-bind"/>
</dbReference>
<evidence type="ECO:0000256" key="1">
    <source>
        <dbReference type="ARBA" id="ARBA00004022"/>
    </source>
</evidence>
<dbReference type="Pfam" id="PF00504">
    <property type="entry name" value="Chloroa_b-bind"/>
    <property type="match status" value="1"/>
</dbReference>
<feature type="signal peptide" evidence="10">
    <location>
        <begin position="1"/>
        <end position="17"/>
    </location>
</feature>
<feature type="binding site" evidence="9">
    <location>
        <position position="194"/>
    </location>
    <ligand>
        <name>chlorophyll a</name>
        <dbReference type="ChEBI" id="CHEBI:58416"/>
        <label>1</label>
    </ligand>
</feature>
<gene>
    <name evidence="11" type="primary">LHCP25</name>
    <name evidence="11" type="ORF">Esi_0126_0039</name>
</gene>
<dbReference type="InParanoid" id="D8LDT7"/>
<name>D8LDT7_ECTSI</name>
<feature type="binding site" evidence="9">
    <location>
        <position position="208"/>
    </location>
    <ligand>
        <name>chlorophyll a</name>
        <dbReference type="ChEBI" id="CHEBI:58416"/>
        <label>1</label>
    </ligand>
</feature>
<evidence type="ECO:0000256" key="3">
    <source>
        <dbReference type="ARBA" id="ARBA00005933"/>
    </source>
</evidence>
<proteinExistence type="inferred from homology"/>
<feature type="binding site" description="axial binding residue" evidence="9">
    <location>
        <position position="96"/>
    </location>
    <ligand>
        <name>chlorophyll b</name>
        <dbReference type="ChEBI" id="CHEBI:61721"/>
        <label>1</label>
    </ligand>
    <ligandPart>
        <name>Mg</name>
        <dbReference type="ChEBI" id="CHEBI:25107"/>
    </ligandPart>
</feature>
<keyword evidence="9" id="KW-0148">Chlorophyll</keyword>
<dbReference type="InterPro" id="IPR001344">
    <property type="entry name" value="Chloro_AB-bd_pln"/>
</dbReference>
<feature type="binding site" evidence="9">
    <location>
        <position position="94"/>
    </location>
    <ligand>
        <name>chlorophyll a</name>
        <dbReference type="ChEBI" id="CHEBI:58416"/>
        <label>1</label>
    </ligand>
</feature>
<evidence type="ECO:0000256" key="7">
    <source>
        <dbReference type="ARBA" id="ARBA00022640"/>
    </source>
</evidence>
<feature type="binding site" evidence="9">
    <location>
        <position position="196"/>
    </location>
    <ligand>
        <name>chlorophyll a</name>
        <dbReference type="ChEBI" id="CHEBI:58416"/>
        <label>1</label>
    </ligand>
</feature>
<dbReference type="GO" id="GO:0030076">
    <property type="term" value="C:light-harvesting complex"/>
    <property type="evidence" value="ECO:0007669"/>
    <property type="project" value="UniProtKB-KW"/>
</dbReference>
<keyword evidence="6" id="KW-0602">Photosynthesis</keyword>
<dbReference type="OrthoDB" id="423598at2759"/>
<reference evidence="11 12" key="1">
    <citation type="journal article" date="2010" name="Nature">
        <title>The Ectocarpus genome and the independent evolution of multicellularity in brown algae.</title>
        <authorList>
            <person name="Cock J.M."/>
            <person name="Sterck L."/>
            <person name="Rouze P."/>
            <person name="Scornet D."/>
            <person name="Allen A.E."/>
            <person name="Amoutzias G."/>
            <person name="Anthouard V."/>
            <person name="Artiguenave F."/>
            <person name="Aury J.M."/>
            <person name="Badger J.H."/>
            <person name="Beszteri B."/>
            <person name="Billiau K."/>
            <person name="Bonnet E."/>
            <person name="Bothwell J.H."/>
            <person name="Bowler C."/>
            <person name="Boyen C."/>
            <person name="Brownlee C."/>
            <person name="Carrano C.J."/>
            <person name="Charrier B."/>
            <person name="Cho G.Y."/>
            <person name="Coelho S.M."/>
            <person name="Collen J."/>
            <person name="Corre E."/>
            <person name="Da Silva C."/>
            <person name="Delage L."/>
            <person name="Delaroque N."/>
            <person name="Dittami S.M."/>
            <person name="Doulbeau S."/>
            <person name="Elias M."/>
            <person name="Farnham G."/>
            <person name="Gachon C.M."/>
            <person name="Gschloessl B."/>
            <person name="Heesch S."/>
            <person name="Jabbari K."/>
            <person name="Jubin C."/>
            <person name="Kawai H."/>
            <person name="Kimura K."/>
            <person name="Kloareg B."/>
            <person name="Kupper F.C."/>
            <person name="Lang D."/>
            <person name="Le Bail A."/>
            <person name="Leblanc C."/>
            <person name="Lerouge P."/>
            <person name="Lohr M."/>
            <person name="Lopez P.J."/>
            <person name="Martens C."/>
            <person name="Maumus F."/>
            <person name="Michel G."/>
            <person name="Miranda-Saavedra D."/>
            <person name="Morales J."/>
            <person name="Moreau H."/>
            <person name="Motomura T."/>
            <person name="Nagasato C."/>
            <person name="Napoli C.A."/>
            <person name="Nelson D.R."/>
            <person name="Nyvall-Collen P."/>
            <person name="Peters A.F."/>
            <person name="Pommier C."/>
            <person name="Potin P."/>
            <person name="Poulain J."/>
            <person name="Quesneville H."/>
            <person name="Read B."/>
            <person name="Rensing S.A."/>
            <person name="Ritter A."/>
            <person name="Rousvoal S."/>
            <person name="Samanta M."/>
            <person name="Samson G."/>
            <person name="Schroeder D.C."/>
            <person name="Segurens B."/>
            <person name="Strittmatter M."/>
            <person name="Tonon T."/>
            <person name="Tregear J.W."/>
            <person name="Valentin K."/>
            <person name="von Dassow P."/>
            <person name="Yamagishi T."/>
            <person name="Van de Peer Y."/>
            <person name="Wincker P."/>
        </authorList>
    </citation>
    <scope>NUCLEOTIDE SEQUENCE [LARGE SCALE GENOMIC DNA]</scope>
    <source>
        <strain evidence="12">Ec32 / CCAP1310/4</strain>
    </source>
</reference>
<protein>
    <submittedName>
        <fullName evidence="11">Light harvesting complex protein</fullName>
    </submittedName>
</protein>
<dbReference type="STRING" id="2880.D8LDT7"/>
<dbReference type="PANTHER" id="PTHR21649">
    <property type="entry name" value="CHLOROPHYLL A/B BINDING PROTEIN"/>
    <property type="match status" value="1"/>
</dbReference>
<evidence type="ECO:0000256" key="10">
    <source>
        <dbReference type="SAM" id="SignalP"/>
    </source>
</evidence>
<keyword evidence="9" id="KW-0157">Chromophore</keyword>
<evidence type="ECO:0000256" key="8">
    <source>
        <dbReference type="ARBA" id="ARBA00023243"/>
    </source>
</evidence>
<comment type="subunit">
    <text evidence="4">The LHC complex of chromophytic algae is composed of fucoxanthin, chlorophyll A and C bound non-covalently by fucoxanthin chlorophyll proteins (FCPs). The ratio of pigments in this LHC is; fucoxanthin: chlorophyll C: chlorophyll A; (0.6-1): (0.1-0.3): (1).</text>
</comment>
<dbReference type="Gene3D" id="1.10.3460.10">
    <property type="entry name" value="Chlorophyll a/b binding protein domain"/>
    <property type="match status" value="1"/>
</dbReference>
<dbReference type="EMBL" id="FN647912">
    <property type="protein sequence ID" value="CBN78494.1"/>
    <property type="molecule type" value="Genomic_DNA"/>
</dbReference>
<comment type="similarity">
    <text evidence="3">Belongs to the fucoxanthin chlorophyll protein family.</text>
</comment>
<feature type="binding site" evidence="9">
    <location>
        <position position="91"/>
    </location>
    <ligand>
        <name>chlorophyll a</name>
        <dbReference type="ChEBI" id="CHEBI:58416"/>
        <label>1</label>
    </ligand>
</feature>
<comment type="subcellular location">
    <subcellularLocation>
        <location evidence="2">Plastid</location>
        <location evidence="2">Chloroplast</location>
    </subcellularLocation>
</comment>
<dbReference type="Proteomes" id="UP000002630">
    <property type="component" value="Linkage Group LG06"/>
</dbReference>
<keyword evidence="5" id="KW-0150">Chloroplast</keyword>
<feature type="chain" id="PRO_5003116998" evidence="10">
    <location>
        <begin position="18"/>
        <end position="222"/>
    </location>
</feature>
<evidence type="ECO:0000256" key="5">
    <source>
        <dbReference type="ARBA" id="ARBA00022528"/>
    </source>
</evidence>
<evidence type="ECO:0000256" key="9">
    <source>
        <dbReference type="PIRSR" id="PIRSR601344-1"/>
    </source>
</evidence>
<dbReference type="eggNOG" id="ENOG502S212">
    <property type="taxonomic scope" value="Eukaryota"/>
</dbReference>